<evidence type="ECO:0000313" key="5">
    <source>
        <dbReference type="Proteomes" id="UP000177026"/>
    </source>
</evidence>
<dbReference type="InterPro" id="IPR004821">
    <property type="entry name" value="Cyt_trans-like"/>
</dbReference>
<evidence type="ECO:0000313" key="4">
    <source>
        <dbReference type="EMBL" id="OGK19774.1"/>
    </source>
</evidence>
<evidence type="ECO:0000259" key="3">
    <source>
        <dbReference type="Pfam" id="PF01467"/>
    </source>
</evidence>
<protein>
    <recommendedName>
        <fullName evidence="3">Cytidyltransferase-like domain-containing protein</fullName>
    </recommendedName>
</protein>
<dbReference type="NCBIfam" id="TIGR00125">
    <property type="entry name" value="cyt_tran_rel"/>
    <property type="match status" value="1"/>
</dbReference>
<feature type="domain" description="Cytidyltransferase-like" evidence="3">
    <location>
        <begin position="8"/>
        <end position="114"/>
    </location>
</feature>
<sequence>MKKYAIGLFIGRFQPFHKGHLHLIKRSLHYADKLTVAIGSANRRDKQNPLSLEKRKKILGEVLKREKIEERVNKIVSIDDYLESDDLWLEKALEKAGKFDVLIGNDDWTDNIFEKAGYRVLRLGFYKRQLYEGTKIRKLQRNRMNWESRVPDYTVKYLSEKI</sequence>
<proteinExistence type="predicted"/>
<dbReference type="AlphaFoldDB" id="A0A1F7GLT9"/>
<gene>
    <name evidence="4" type="ORF">A2866_05635</name>
</gene>
<dbReference type="Pfam" id="PF01467">
    <property type="entry name" value="CTP_transf_like"/>
    <property type="match status" value="1"/>
</dbReference>
<dbReference type="PANTHER" id="PTHR21342:SF0">
    <property type="entry name" value="BIFUNCTIONAL NMN ADENYLYLTRANSFERASE_NUDIX HYDROLASE"/>
    <property type="match status" value="1"/>
</dbReference>
<comment type="caution">
    <text evidence="4">The sequence shown here is derived from an EMBL/GenBank/DDBJ whole genome shotgun (WGS) entry which is preliminary data.</text>
</comment>
<accession>A0A1F7GLT9</accession>
<dbReference type="EMBL" id="MFZI01000043">
    <property type="protein sequence ID" value="OGK19774.1"/>
    <property type="molecule type" value="Genomic_DNA"/>
</dbReference>
<reference evidence="4 5" key="1">
    <citation type="journal article" date="2016" name="Nat. Commun.">
        <title>Thousands of microbial genomes shed light on interconnected biogeochemical processes in an aquifer system.</title>
        <authorList>
            <person name="Anantharaman K."/>
            <person name="Brown C.T."/>
            <person name="Hug L.A."/>
            <person name="Sharon I."/>
            <person name="Castelle C.J."/>
            <person name="Probst A.J."/>
            <person name="Thomas B.C."/>
            <person name="Singh A."/>
            <person name="Wilkins M.J."/>
            <person name="Karaoz U."/>
            <person name="Brodie E.L."/>
            <person name="Williams K.H."/>
            <person name="Hubbard S.S."/>
            <person name="Banfield J.F."/>
        </authorList>
    </citation>
    <scope>NUCLEOTIDE SEQUENCE [LARGE SCALE GENOMIC DNA]</scope>
</reference>
<dbReference type="InterPro" id="IPR014729">
    <property type="entry name" value="Rossmann-like_a/b/a_fold"/>
</dbReference>
<dbReference type="SUPFAM" id="SSF52374">
    <property type="entry name" value="Nucleotidylyl transferase"/>
    <property type="match status" value="1"/>
</dbReference>
<evidence type="ECO:0000256" key="2">
    <source>
        <dbReference type="ARBA" id="ARBA00022695"/>
    </source>
</evidence>
<keyword evidence="1" id="KW-0808">Transferase</keyword>
<name>A0A1F7GLT9_9BACT</name>
<keyword evidence="2" id="KW-0548">Nucleotidyltransferase</keyword>
<dbReference type="PANTHER" id="PTHR21342">
    <property type="entry name" value="PHOSPHOPANTETHEINE ADENYLYLTRANSFERASE"/>
    <property type="match status" value="1"/>
</dbReference>
<evidence type="ECO:0000256" key="1">
    <source>
        <dbReference type="ARBA" id="ARBA00022679"/>
    </source>
</evidence>
<dbReference type="Gene3D" id="3.40.50.620">
    <property type="entry name" value="HUPs"/>
    <property type="match status" value="1"/>
</dbReference>
<organism evidence="4 5">
    <name type="scientific">Candidatus Roizmanbacteria bacterium RIFCSPHIGHO2_01_FULL_39_8</name>
    <dbReference type="NCBI Taxonomy" id="1802033"/>
    <lineage>
        <taxon>Bacteria</taxon>
        <taxon>Candidatus Roizmaniibacteriota</taxon>
    </lineage>
</organism>
<dbReference type="GO" id="GO:0016779">
    <property type="term" value="F:nucleotidyltransferase activity"/>
    <property type="evidence" value="ECO:0007669"/>
    <property type="project" value="UniProtKB-KW"/>
</dbReference>
<dbReference type="Proteomes" id="UP000177026">
    <property type="component" value="Unassembled WGS sequence"/>
</dbReference>